<name>A0A1M4N0G5_9RHOB</name>
<sequence length="659" mass="73891">MTRLDPSLLVTKFLVEKDGLEAYQGIFKSGVNIISGANGAGKSTILNLLYYSLGGVINEDDWSKEALLCTRTLVEVELNGMSATLARDISRSGNAQMEIFGGRLSDGLSASQDKWKRYPYARSANGKGTESFSQALFRLLDIPEVVNESSGKLTINQLLRLHYADQQSAASSLFKTDDSWDQPVIRDAIGRLICGSEETKVLENKLKIRESEKKFAALDSEMKGIFRAFGATEESFTLFGIEERTLKLEQSIKDLDESISQKEREMLTASADPTVLQAQKSAYEDFVESQSQVVDSKAELDSLSFSVSDFKQYLASLERKLDDLRNSEVVQLELGSISFDVCPACFEPLVPEGAHACHLCKAPLDPKKQREQMVSVINELALQVRETEQVLERKRSRVSEAKAKYEAAYSSWQSSALRLDRVKSRPITEAQHLMSELQVRRGYLERELEDLGKSSSIARRVAELSAEKAKISTLIQEMGDENDALEAALQQRMDEAYLLISKEIKWFLKGDLPRDANFQKPDHIDFDFGSNKISVNGESYFSASSRAVLKTSFTTSLMFAALEKKYFRHFRMCLIDTIEDKGMEESRSHKLQERLVERSARQKVRHQIIFATSKLSPELMDSNLIVGKHYPKGSHTLNLKSGKVGLVAPIGERDSAQET</sequence>
<dbReference type="InterPro" id="IPR038729">
    <property type="entry name" value="Rad50/SbcC_AAA"/>
</dbReference>
<dbReference type="GO" id="GO:0016887">
    <property type="term" value="F:ATP hydrolysis activity"/>
    <property type="evidence" value="ECO:0007669"/>
    <property type="project" value="InterPro"/>
</dbReference>
<feature type="coiled-coil region" evidence="1">
    <location>
        <begin position="245"/>
        <end position="272"/>
    </location>
</feature>
<dbReference type="SUPFAM" id="SSF52540">
    <property type="entry name" value="P-loop containing nucleoside triphosphate hydrolases"/>
    <property type="match status" value="1"/>
</dbReference>
<keyword evidence="1" id="KW-0175">Coiled coil</keyword>
<dbReference type="PANTHER" id="PTHR32114:SF2">
    <property type="entry name" value="ABC TRANSPORTER ABCH.3"/>
    <property type="match status" value="1"/>
</dbReference>
<dbReference type="PANTHER" id="PTHR32114">
    <property type="entry name" value="ABC TRANSPORTER ABCH.3"/>
    <property type="match status" value="1"/>
</dbReference>
<reference evidence="4" key="1">
    <citation type="submission" date="2016-09" db="EMBL/GenBank/DDBJ databases">
        <authorList>
            <person name="Wibberg D."/>
        </authorList>
    </citation>
    <scope>NUCLEOTIDE SEQUENCE [LARGE SCALE GENOMIC DNA]</scope>
</reference>
<gene>
    <name evidence="3" type="ORF">KARMA_2536</name>
</gene>
<dbReference type="EMBL" id="FMJB01000055">
    <property type="protein sequence ID" value="SCM68319.1"/>
    <property type="molecule type" value="Genomic_DNA"/>
</dbReference>
<accession>A0A1M4N0G5</accession>
<evidence type="ECO:0000313" key="3">
    <source>
        <dbReference type="EMBL" id="SCM68319.1"/>
    </source>
</evidence>
<keyword evidence="4" id="KW-1185">Reference proteome</keyword>
<dbReference type="InterPro" id="IPR027417">
    <property type="entry name" value="P-loop_NTPase"/>
</dbReference>
<feature type="coiled-coil region" evidence="1">
    <location>
        <begin position="377"/>
        <end position="404"/>
    </location>
</feature>
<organism evidence="3 4">
    <name type="scientific">Donghicola eburneus</name>
    <dbReference type="NCBI Taxonomy" id="393278"/>
    <lineage>
        <taxon>Bacteria</taxon>
        <taxon>Pseudomonadati</taxon>
        <taxon>Pseudomonadota</taxon>
        <taxon>Alphaproteobacteria</taxon>
        <taxon>Rhodobacterales</taxon>
        <taxon>Roseobacteraceae</taxon>
        <taxon>Donghicola</taxon>
    </lineage>
</organism>
<evidence type="ECO:0000259" key="2">
    <source>
        <dbReference type="Pfam" id="PF13476"/>
    </source>
</evidence>
<dbReference type="RefSeq" id="WP_072706946.1">
    <property type="nucleotide sequence ID" value="NZ_FMJB01000055.1"/>
</dbReference>
<evidence type="ECO:0000256" key="1">
    <source>
        <dbReference type="SAM" id="Coils"/>
    </source>
</evidence>
<feature type="domain" description="Rad50/SbcC-type AAA" evidence="2">
    <location>
        <begin position="27"/>
        <end position="265"/>
    </location>
</feature>
<proteinExistence type="predicted"/>
<dbReference type="GO" id="GO:0006302">
    <property type="term" value="P:double-strand break repair"/>
    <property type="evidence" value="ECO:0007669"/>
    <property type="project" value="InterPro"/>
</dbReference>
<dbReference type="Proteomes" id="UP000184085">
    <property type="component" value="Unassembled WGS sequence"/>
</dbReference>
<evidence type="ECO:0000313" key="4">
    <source>
        <dbReference type="Proteomes" id="UP000184085"/>
    </source>
</evidence>
<dbReference type="AlphaFoldDB" id="A0A1M4N0G5"/>
<dbReference type="Gene3D" id="3.40.50.300">
    <property type="entry name" value="P-loop containing nucleotide triphosphate hydrolases"/>
    <property type="match status" value="1"/>
</dbReference>
<dbReference type="Pfam" id="PF13476">
    <property type="entry name" value="AAA_23"/>
    <property type="match status" value="1"/>
</dbReference>
<protein>
    <recommendedName>
        <fullName evidence="2">Rad50/SbcC-type AAA domain-containing protein</fullName>
    </recommendedName>
</protein>